<dbReference type="Gene3D" id="3.30.710.10">
    <property type="entry name" value="Potassium Channel Kv1.1, Chain A"/>
    <property type="match status" value="1"/>
</dbReference>
<name>A0A8H6IC29_9AGAR</name>
<dbReference type="AlphaFoldDB" id="A0A8H6IC29"/>
<protein>
    <recommendedName>
        <fullName evidence="4">BTB domain-containing protein</fullName>
    </recommendedName>
</protein>
<feature type="coiled-coil region" evidence="1">
    <location>
        <begin position="225"/>
        <end position="297"/>
    </location>
</feature>
<gene>
    <name evidence="2" type="ORF">DFP72DRAFT_31355</name>
</gene>
<dbReference type="Proteomes" id="UP000521943">
    <property type="component" value="Unassembled WGS sequence"/>
</dbReference>
<keyword evidence="3" id="KW-1185">Reference proteome</keyword>
<dbReference type="OrthoDB" id="3193844at2759"/>
<evidence type="ECO:0000256" key="1">
    <source>
        <dbReference type="SAM" id="Coils"/>
    </source>
</evidence>
<dbReference type="CDD" id="cd18186">
    <property type="entry name" value="BTB_POZ_ZBTB_KLHL-like"/>
    <property type="match status" value="1"/>
</dbReference>
<accession>A0A8H6IC29</accession>
<reference evidence="2 3" key="1">
    <citation type="submission" date="2020-07" db="EMBL/GenBank/DDBJ databases">
        <title>Comparative genomics of pyrophilous fungi reveals a link between fire events and developmental genes.</title>
        <authorList>
            <consortium name="DOE Joint Genome Institute"/>
            <person name="Steindorff A.S."/>
            <person name="Carver A."/>
            <person name="Calhoun S."/>
            <person name="Stillman K."/>
            <person name="Liu H."/>
            <person name="Lipzen A."/>
            <person name="Pangilinan J."/>
            <person name="Labutti K."/>
            <person name="Bruns T.D."/>
            <person name="Grigoriev I.V."/>
        </authorList>
    </citation>
    <scope>NUCLEOTIDE SEQUENCE [LARGE SCALE GENOMIC DNA]</scope>
    <source>
        <strain evidence="2 3">CBS 144469</strain>
    </source>
</reference>
<evidence type="ECO:0000313" key="2">
    <source>
        <dbReference type="EMBL" id="KAF6761086.1"/>
    </source>
</evidence>
<dbReference type="EMBL" id="JACGCI010000010">
    <property type="protein sequence ID" value="KAF6761086.1"/>
    <property type="molecule type" value="Genomic_DNA"/>
</dbReference>
<sequence length="407" mass="47174">MNVDITEPLYDTDEVYWCPGTVVKFLVEQKLFKVSRHQFVVGSEYFAKLHGLREDDDDIVQLEGVTVDQFSVFLKIVFPVVDYSNPTVINFTTEEWLLIFRLSSQWRFNGIRNLAIQHLIKELSALSLVKLGRAENVPEFLMAGYRAFVDRKNEITTEKGDITDEEALGLGLKTVNILWRIRYHAEGPENEGRVEQFIKGELKAKFATEISTLEASGNAARALEDLDLEDRLAKLAEERRRCREEEGRLAVEKSVAQDGRIEGAVDASEAEGLKAEIQLLRQELEARTRQLERAEELNNINCVSGRACISKRARKRDLIDQEREEEARVQLEIDMRVAEEERAARQLEAEKREEEKRRLEALLVEERQRKEAVKLREELEELRAWKRERMLEEATIDEILQDADEED</sequence>
<dbReference type="InterPro" id="IPR011333">
    <property type="entry name" value="SKP1/BTB/POZ_sf"/>
</dbReference>
<organism evidence="2 3">
    <name type="scientific">Ephemerocybe angulata</name>
    <dbReference type="NCBI Taxonomy" id="980116"/>
    <lineage>
        <taxon>Eukaryota</taxon>
        <taxon>Fungi</taxon>
        <taxon>Dikarya</taxon>
        <taxon>Basidiomycota</taxon>
        <taxon>Agaricomycotina</taxon>
        <taxon>Agaricomycetes</taxon>
        <taxon>Agaricomycetidae</taxon>
        <taxon>Agaricales</taxon>
        <taxon>Agaricineae</taxon>
        <taxon>Psathyrellaceae</taxon>
        <taxon>Ephemerocybe</taxon>
    </lineage>
</organism>
<keyword evidence="1" id="KW-0175">Coiled coil</keyword>
<evidence type="ECO:0008006" key="4">
    <source>
        <dbReference type="Google" id="ProtNLM"/>
    </source>
</evidence>
<feature type="coiled-coil region" evidence="1">
    <location>
        <begin position="321"/>
        <end position="395"/>
    </location>
</feature>
<evidence type="ECO:0000313" key="3">
    <source>
        <dbReference type="Proteomes" id="UP000521943"/>
    </source>
</evidence>
<proteinExistence type="predicted"/>
<comment type="caution">
    <text evidence="2">The sequence shown here is derived from an EMBL/GenBank/DDBJ whole genome shotgun (WGS) entry which is preliminary data.</text>
</comment>